<evidence type="ECO:0000313" key="1">
    <source>
        <dbReference type="EMBL" id="MEB3365824.1"/>
    </source>
</evidence>
<evidence type="ECO:0000313" key="2">
    <source>
        <dbReference type="Proteomes" id="UP001327093"/>
    </source>
</evidence>
<dbReference type="InterPro" id="IPR027417">
    <property type="entry name" value="P-loop_NTPase"/>
</dbReference>
<sequence length="69" mass="7505">MTEPVRLTDSAMLARRLLWNRAVDEPSSAHPIMVLLGPTGSGKTRALQSISQDCGNGVVHAQPFDFARE</sequence>
<gene>
    <name evidence="1" type="ORF">R4I43_00255</name>
</gene>
<evidence type="ECO:0008006" key="3">
    <source>
        <dbReference type="Google" id="ProtNLM"/>
    </source>
</evidence>
<proteinExistence type="predicted"/>
<dbReference type="SUPFAM" id="SSF52540">
    <property type="entry name" value="P-loop containing nucleoside triphosphate hydrolases"/>
    <property type="match status" value="1"/>
</dbReference>
<dbReference type="Proteomes" id="UP001327093">
    <property type="component" value="Unassembled WGS sequence"/>
</dbReference>
<comment type="caution">
    <text evidence="1">The sequence shown here is derived from an EMBL/GenBank/DDBJ whole genome shotgun (WGS) entry which is preliminary data.</text>
</comment>
<name>A0ABU6A338_9PSEU</name>
<accession>A0ABU6A338</accession>
<protein>
    <recommendedName>
        <fullName evidence="3">UDP-N-acetylglucosamine kinase</fullName>
    </recommendedName>
</protein>
<reference evidence="1 2" key="1">
    <citation type="submission" date="2023-10" db="EMBL/GenBank/DDBJ databases">
        <title>Saccharopolyspora sp. nov., isolated from mangrove soil.</title>
        <authorList>
            <person name="Lu Y."/>
            <person name="Liu W."/>
        </authorList>
    </citation>
    <scope>NUCLEOTIDE SEQUENCE [LARGE SCALE GENOMIC DNA]</scope>
    <source>
        <strain evidence="1 2">S2-29</strain>
    </source>
</reference>
<keyword evidence="2" id="KW-1185">Reference proteome</keyword>
<dbReference type="EMBL" id="JAWLNX010000001">
    <property type="protein sequence ID" value="MEB3365824.1"/>
    <property type="molecule type" value="Genomic_DNA"/>
</dbReference>
<dbReference type="RefSeq" id="WP_324263419.1">
    <property type="nucleotide sequence ID" value="NZ_JAWLNX010000001.1"/>
</dbReference>
<organism evidence="1 2">
    <name type="scientific">Saccharopolyspora mangrovi</name>
    <dbReference type="NCBI Taxonomy" id="3082379"/>
    <lineage>
        <taxon>Bacteria</taxon>
        <taxon>Bacillati</taxon>
        <taxon>Actinomycetota</taxon>
        <taxon>Actinomycetes</taxon>
        <taxon>Pseudonocardiales</taxon>
        <taxon>Pseudonocardiaceae</taxon>
        <taxon>Saccharopolyspora</taxon>
    </lineage>
</organism>